<feature type="region of interest" description="Disordered" evidence="1">
    <location>
        <begin position="18"/>
        <end position="39"/>
    </location>
</feature>
<gene>
    <name evidence="2" type="ORF">PYCCODRAFT_976050</name>
</gene>
<dbReference type="EMBL" id="KZ084136">
    <property type="protein sequence ID" value="OSC98605.1"/>
    <property type="molecule type" value="Genomic_DNA"/>
</dbReference>
<organism evidence="2 3">
    <name type="scientific">Trametes coccinea (strain BRFM310)</name>
    <name type="common">Pycnoporus coccineus</name>
    <dbReference type="NCBI Taxonomy" id="1353009"/>
    <lineage>
        <taxon>Eukaryota</taxon>
        <taxon>Fungi</taxon>
        <taxon>Dikarya</taxon>
        <taxon>Basidiomycota</taxon>
        <taxon>Agaricomycotina</taxon>
        <taxon>Agaricomycetes</taxon>
        <taxon>Polyporales</taxon>
        <taxon>Polyporaceae</taxon>
        <taxon>Trametes</taxon>
    </lineage>
</organism>
<name>A0A1Y2IBT6_TRAC3</name>
<evidence type="ECO:0000313" key="2">
    <source>
        <dbReference type="EMBL" id="OSC98605.1"/>
    </source>
</evidence>
<keyword evidence="3" id="KW-1185">Reference proteome</keyword>
<evidence type="ECO:0000256" key="1">
    <source>
        <dbReference type="SAM" id="MobiDB-lite"/>
    </source>
</evidence>
<reference evidence="2 3" key="1">
    <citation type="journal article" date="2015" name="Biotechnol. Biofuels">
        <title>Enhanced degradation of softwood versus hardwood by the white-rot fungus Pycnoporus coccineus.</title>
        <authorList>
            <person name="Couturier M."/>
            <person name="Navarro D."/>
            <person name="Chevret D."/>
            <person name="Henrissat B."/>
            <person name="Piumi F."/>
            <person name="Ruiz-Duenas F.J."/>
            <person name="Martinez A.T."/>
            <person name="Grigoriev I.V."/>
            <person name="Riley R."/>
            <person name="Lipzen A."/>
            <person name="Berrin J.G."/>
            <person name="Master E.R."/>
            <person name="Rosso M.N."/>
        </authorList>
    </citation>
    <scope>NUCLEOTIDE SEQUENCE [LARGE SCALE GENOMIC DNA]</scope>
    <source>
        <strain evidence="2 3">BRFM310</strain>
    </source>
</reference>
<feature type="compositionally biased region" description="Basic and acidic residues" evidence="1">
    <location>
        <begin position="18"/>
        <end position="34"/>
    </location>
</feature>
<sequence>MSPADDAHRMLHVGSANAEDRSYLGRTRERRVDHPPPLALRRGQHRYRTSQIYPPLPTPSDSAISNTCLSYTMYFSRLCNYPVAIHAAYRRRRLEYLLSCPSLRAAVNPYLSAATTYGTDNHLSCARARRLPPPNSEVDSSPLYVRSFKFHSSVDPN</sequence>
<evidence type="ECO:0000313" key="3">
    <source>
        <dbReference type="Proteomes" id="UP000193067"/>
    </source>
</evidence>
<proteinExistence type="predicted"/>
<dbReference type="AlphaFoldDB" id="A0A1Y2IBT6"/>
<accession>A0A1Y2IBT6</accession>
<dbReference type="Proteomes" id="UP000193067">
    <property type="component" value="Unassembled WGS sequence"/>
</dbReference>
<protein>
    <submittedName>
        <fullName evidence="2">Uncharacterized protein</fullName>
    </submittedName>
</protein>